<proteinExistence type="predicted"/>
<gene>
    <name evidence="6" type="ORF">OOW_P131scaffold01768g7</name>
</gene>
<dbReference type="EMBL" id="JH794359">
    <property type="protein sequence ID" value="ELQ57953.1"/>
    <property type="molecule type" value="Genomic_DNA"/>
</dbReference>
<keyword evidence="3" id="KW-0862">Zinc</keyword>
<dbReference type="SUPFAM" id="SSF57850">
    <property type="entry name" value="RING/U-box"/>
    <property type="match status" value="1"/>
</dbReference>
<dbReference type="AlphaFoldDB" id="L7IQ02"/>
<dbReference type="InterPro" id="IPR013083">
    <property type="entry name" value="Znf_RING/FYVE/PHD"/>
</dbReference>
<keyword evidence="2 4" id="KW-0863">Zinc-finger</keyword>
<sequence>MAFRSIRFVQLGSPISEHLEEGVNACKNAGLDFKKQHLIHLLQDAIYHFAINQDFNYNYYYASRRNNPVPTTLRSHISDFLSRTQALIDEEPTIYIDRALIIASALQINAFVTLATKRRQLVEEQNIPSSRAHIDLLQRFKAVWAAFEGSITCFVCFAQTADRSLSCGHRLCDPCVVLSGSTIQADPWGYSVNECPLCKAENKNKTPLKPPTAGNRVLKLSGLNKKGLVKFLEDMRQMTACMAYHFRPYEFFDIVIGVDTGAFFGQTVFLEEWSIEDSHRSDSLSSPADVAVHFCNGNIAKAQPLIEGKKNPSDLIVELEFGTLAHPMPGTAWAVPYRASTATAPKLATLLLGRNERLPKFNQYERWKAEQGASGNIYVGGTISRRLFQGRNCGGKIIGLRDICRNYNQKRV</sequence>
<evidence type="ECO:0000256" key="4">
    <source>
        <dbReference type="PROSITE-ProRule" id="PRU00175"/>
    </source>
</evidence>
<evidence type="ECO:0000313" key="6">
    <source>
        <dbReference type="EMBL" id="ELQ57953.1"/>
    </source>
</evidence>
<evidence type="ECO:0000256" key="2">
    <source>
        <dbReference type="ARBA" id="ARBA00022771"/>
    </source>
</evidence>
<evidence type="ECO:0000256" key="1">
    <source>
        <dbReference type="ARBA" id="ARBA00022723"/>
    </source>
</evidence>
<evidence type="ECO:0000259" key="5">
    <source>
        <dbReference type="PROSITE" id="PS50089"/>
    </source>
</evidence>
<dbReference type="InterPro" id="IPR017907">
    <property type="entry name" value="Znf_RING_CS"/>
</dbReference>
<protein>
    <recommendedName>
        <fullName evidence="5">RING-type domain-containing protein</fullName>
    </recommendedName>
</protein>
<keyword evidence="1" id="KW-0479">Metal-binding</keyword>
<dbReference type="InterPro" id="IPR018957">
    <property type="entry name" value="Znf_C3HC4_RING-type"/>
</dbReference>
<dbReference type="GO" id="GO:0008270">
    <property type="term" value="F:zinc ion binding"/>
    <property type="evidence" value="ECO:0007669"/>
    <property type="project" value="UniProtKB-KW"/>
</dbReference>
<reference evidence="6" key="1">
    <citation type="journal article" date="2012" name="PLoS Genet.">
        <title>Comparative analysis of the genomes of two field isolates of the rice blast fungus Magnaporthe oryzae.</title>
        <authorList>
            <person name="Xue M."/>
            <person name="Yang J."/>
            <person name="Li Z."/>
            <person name="Hu S."/>
            <person name="Yao N."/>
            <person name="Dean R.A."/>
            <person name="Zhao W."/>
            <person name="Shen M."/>
            <person name="Zhang H."/>
            <person name="Li C."/>
            <person name="Liu L."/>
            <person name="Cao L."/>
            <person name="Xu X."/>
            <person name="Xing Y."/>
            <person name="Hsiang T."/>
            <person name="Zhang Z."/>
            <person name="Xu J.R."/>
            <person name="Peng Y.L."/>
        </authorList>
    </citation>
    <scope>NUCLEOTIDE SEQUENCE [LARGE SCALE GENOMIC DNA]</scope>
    <source>
        <strain evidence="6">P131</strain>
    </source>
</reference>
<dbReference type="PROSITE" id="PS50089">
    <property type="entry name" value="ZF_RING_2"/>
    <property type="match status" value="1"/>
</dbReference>
<dbReference type="SMART" id="SM00184">
    <property type="entry name" value="RING"/>
    <property type="match status" value="1"/>
</dbReference>
<dbReference type="Gene3D" id="3.30.40.10">
    <property type="entry name" value="Zinc/RING finger domain, C3HC4 (zinc finger)"/>
    <property type="match status" value="1"/>
</dbReference>
<organism>
    <name type="scientific">Pyricularia oryzae (strain P131)</name>
    <name type="common">Rice blast fungus</name>
    <name type="synonym">Magnaporthe oryzae</name>
    <dbReference type="NCBI Taxonomy" id="1143193"/>
    <lineage>
        <taxon>Eukaryota</taxon>
        <taxon>Fungi</taxon>
        <taxon>Dikarya</taxon>
        <taxon>Ascomycota</taxon>
        <taxon>Pezizomycotina</taxon>
        <taxon>Sordariomycetes</taxon>
        <taxon>Sordariomycetidae</taxon>
        <taxon>Magnaporthales</taxon>
        <taxon>Pyriculariaceae</taxon>
        <taxon>Pyricularia</taxon>
    </lineage>
</organism>
<feature type="domain" description="RING-type" evidence="5">
    <location>
        <begin position="153"/>
        <end position="199"/>
    </location>
</feature>
<dbReference type="InterPro" id="IPR001841">
    <property type="entry name" value="Znf_RING"/>
</dbReference>
<name>L7IQ02_PYRO1</name>
<dbReference type="PROSITE" id="PS00518">
    <property type="entry name" value="ZF_RING_1"/>
    <property type="match status" value="1"/>
</dbReference>
<accession>L7IQ02</accession>
<evidence type="ECO:0000256" key="3">
    <source>
        <dbReference type="ARBA" id="ARBA00022833"/>
    </source>
</evidence>
<dbReference type="Pfam" id="PF00097">
    <property type="entry name" value="zf-C3HC4"/>
    <property type="match status" value="1"/>
</dbReference>